<keyword evidence="1" id="KW-1133">Transmembrane helix</keyword>
<reference evidence="2 3" key="1">
    <citation type="journal article" date="2012" name="J. Bacteriol.">
        <title>Genome sequence of cold-adapted Pseudomonas mandelii strain JR-1.</title>
        <authorList>
            <person name="Jang S.H."/>
            <person name="Kim J."/>
            <person name="Kim J."/>
            <person name="Hong S."/>
            <person name="Lee C."/>
        </authorList>
    </citation>
    <scope>NUCLEOTIDE SEQUENCE [LARGE SCALE GENOMIC DNA]</scope>
    <source>
        <strain evidence="2 3">JR-1</strain>
        <plasmid evidence="3">Plasmid</plasmid>
    </source>
</reference>
<sequence>MSDSGGLVPVPYYLLVPLPWRFLDWHQPDQSTAWLSCSKARLERQTTMLYPLFLTLHLFAALIFIGTVFFEVLFLENIRKRLPAKVMLLVEEGVAHRARQVMPWVLLVLFGAGVGMVGLRYLPVLAAPLASSFGTLLMLKILAAISVLGHFATAMLLFKTGRMKARYVHFIHTSVFCHMVLIVLLAKGMFYLTW</sequence>
<evidence type="ECO:0000313" key="3">
    <source>
        <dbReference type="Proteomes" id="UP000026913"/>
    </source>
</evidence>
<feature type="transmembrane region" description="Helical" evidence="1">
    <location>
        <begin position="48"/>
        <end position="75"/>
    </location>
</feature>
<feature type="transmembrane region" description="Helical" evidence="1">
    <location>
        <begin position="170"/>
        <end position="192"/>
    </location>
</feature>
<keyword evidence="2" id="KW-0614">Plasmid</keyword>
<geneLocation type="plasmid" evidence="3"/>
<evidence type="ECO:0000256" key="1">
    <source>
        <dbReference type="SAM" id="Phobius"/>
    </source>
</evidence>
<organism evidence="2 3">
    <name type="scientific">Pseudomonas mandelii JR-1</name>
    <dbReference type="NCBI Taxonomy" id="1147786"/>
    <lineage>
        <taxon>Bacteria</taxon>
        <taxon>Pseudomonadati</taxon>
        <taxon>Pseudomonadota</taxon>
        <taxon>Gammaproteobacteria</taxon>
        <taxon>Pseudomonadales</taxon>
        <taxon>Pseudomonadaceae</taxon>
        <taxon>Pseudomonas</taxon>
    </lineage>
</organism>
<keyword evidence="1" id="KW-0472">Membrane</keyword>
<dbReference type="Proteomes" id="UP000026913">
    <property type="component" value="Plasmid unnamed"/>
</dbReference>
<feature type="transmembrane region" description="Helical" evidence="1">
    <location>
        <begin position="104"/>
        <end position="122"/>
    </location>
</feature>
<gene>
    <name evidence="2" type="ORF">OU5_P0227</name>
</gene>
<dbReference type="KEGG" id="pman:OU5_P0227"/>
<protein>
    <submittedName>
        <fullName evidence="2">Uncharacterized protein</fullName>
    </submittedName>
</protein>
<proteinExistence type="predicted"/>
<evidence type="ECO:0000313" key="2">
    <source>
        <dbReference type="EMBL" id="AHZ73479.1"/>
    </source>
</evidence>
<dbReference type="EMBL" id="CP005961">
    <property type="protein sequence ID" value="AHZ73479.1"/>
    <property type="molecule type" value="Genomic_DNA"/>
</dbReference>
<keyword evidence="1" id="KW-0812">Transmembrane</keyword>
<dbReference type="HOGENOM" id="CLU_120951_0_0_6"/>
<dbReference type="AlphaFoldDB" id="A0A024EKM8"/>
<accession>A0A024EKM8</accession>
<feature type="transmembrane region" description="Helical" evidence="1">
    <location>
        <begin position="134"/>
        <end position="158"/>
    </location>
</feature>
<name>A0A024EKM8_9PSED</name>